<evidence type="ECO:0000313" key="7">
    <source>
        <dbReference type="Proteomes" id="UP000620266"/>
    </source>
</evidence>
<reference evidence="6" key="1">
    <citation type="journal article" date="2014" name="Int. J. Syst. Evol. Microbiol.">
        <title>Complete genome sequence of Corynebacterium casei LMG S-19264T (=DSM 44701T), isolated from a smear-ripened cheese.</title>
        <authorList>
            <consortium name="US DOE Joint Genome Institute (JGI-PGF)"/>
            <person name="Walter F."/>
            <person name="Albersmeier A."/>
            <person name="Kalinowski J."/>
            <person name="Ruckert C."/>
        </authorList>
    </citation>
    <scope>NUCLEOTIDE SEQUENCE</scope>
    <source>
        <strain evidence="6">CCM 7086</strain>
    </source>
</reference>
<keyword evidence="2" id="KW-0175">Coiled coil</keyword>
<dbReference type="RefSeq" id="WP_188394675.1">
    <property type="nucleotide sequence ID" value="NZ_BMCG01000001.1"/>
</dbReference>
<evidence type="ECO:0000256" key="3">
    <source>
        <dbReference type="SAM" id="MobiDB-lite"/>
    </source>
</evidence>
<proteinExistence type="inferred from homology"/>
<keyword evidence="4" id="KW-0812">Transmembrane</keyword>
<evidence type="ECO:0000256" key="1">
    <source>
        <dbReference type="ARBA" id="ARBA00009477"/>
    </source>
</evidence>
<dbReference type="NCBIfam" id="TIGR01730">
    <property type="entry name" value="RND_mfp"/>
    <property type="match status" value="1"/>
</dbReference>
<evidence type="ECO:0000259" key="5">
    <source>
        <dbReference type="Pfam" id="PF25967"/>
    </source>
</evidence>
<dbReference type="GO" id="GO:1990281">
    <property type="term" value="C:efflux pump complex"/>
    <property type="evidence" value="ECO:0007669"/>
    <property type="project" value="TreeGrafter"/>
</dbReference>
<reference evidence="6" key="2">
    <citation type="submission" date="2020-09" db="EMBL/GenBank/DDBJ databases">
        <authorList>
            <person name="Sun Q."/>
            <person name="Sedlacek I."/>
        </authorList>
    </citation>
    <scope>NUCLEOTIDE SEQUENCE</scope>
    <source>
        <strain evidence="6">CCM 7086</strain>
    </source>
</reference>
<dbReference type="Proteomes" id="UP000620266">
    <property type="component" value="Unassembled WGS sequence"/>
</dbReference>
<feature type="transmembrane region" description="Helical" evidence="4">
    <location>
        <begin position="9"/>
        <end position="27"/>
    </location>
</feature>
<dbReference type="SUPFAM" id="SSF111369">
    <property type="entry name" value="HlyD-like secretion proteins"/>
    <property type="match status" value="1"/>
</dbReference>
<dbReference type="PANTHER" id="PTHR30469">
    <property type="entry name" value="MULTIDRUG RESISTANCE PROTEIN MDTA"/>
    <property type="match status" value="1"/>
</dbReference>
<organism evidence="6 7">
    <name type="scientific">Oxalicibacterium flavum</name>
    <dbReference type="NCBI Taxonomy" id="179467"/>
    <lineage>
        <taxon>Bacteria</taxon>
        <taxon>Pseudomonadati</taxon>
        <taxon>Pseudomonadota</taxon>
        <taxon>Betaproteobacteria</taxon>
        <taxon>Burkholderiales</taxon>
        <taxon>Oxalobacteraceae</taxon>
        <taxon>Oxalicibacterium</taxon>
    </lineage>
</organism>
<feature type="region of interest" description="Disordered" evidence="3">
    <location>
        <begin position="369"/>
        <end position="421"/>
    </location>
</feature>
<dbReference type="Gene3D" id="2.40.420.20">
    <property type="match status" value="1"/>
</dbReference>
<keyword evidence="7" id="KW-1185">Reference proteome</keyword>
<keyword evidence="4" id="KW-0472">Membrane</keyword>
<evidence type="ECO:0000313" key="6">
    <source>
        <dbReference type="EMBL" id="GGB99511.1"/>
    </source>
</evidence>
<dbReference type="Gene3D" id="2.40.30.170">
    <property type="match status" value="1"/>
</dbReference>
<protein>
    <submittedName>
        <fullName evidence="6">Hemolysin secretion protein D</fullName>
    </submittedName>
</protein>
<feature type="compositionally biased region" description="Low complexity" evidence="3">
    <location>
        <begin position="376"/>
        <end position="389"/>
    </location>
</feature>
<evidence type="ECO:0000256" key="4">
    <source>
        <dbReference type="SAM" id="Phobius"/>
    </source>
</evidence>
<dbReference type="InterPro" id="IPR058627">
    <property type="entry name" value="MdtA-like_C"/>
</dbReference>
<dbReference type="PANTHER" id="PTHR30469:SF15">
    <property type="entry name" value="HLYD FAMILY OF SECRETION PROTEINS"/>
    <property type="match status" value="1"/>
</dbReference>
<dbReference type="Pfam" id="PF25967">
    <property type="entry name" value="RND-MFP_C"/>
    <property type="match status" value="1"/>
</dbReference>
<comment type="similarity">
    <text evidence="1">Belongs to the membrane fusion protein (MFP) (TC 8.A.1) family.</text>
</comment>
<dbReference type="Gene3D" id="1.10.287.470">
    <property type="entry name" value="Helix hairpin bin"/>
    <property type="match status" value="1"/>
</dbReference>
<name>A0A8J2XYL9_9BURK</name>
<dbReference type="Gene3D" id="2.40.50.100">
    <property type="match status" value="1"/>
</dbReference>
<dbReference type="GO" id="GO:0015562">
    <property type="term" value="F:efflux transmembrane transporter activity"/>
    <property type="evidence" value="ECO:0007669"/>
    <property type="project" value="TreeGrafter"/>
</dbReference>
<evidence type="ECO:0000256" key="2">
    <source>
        <dbReference type="SAM" id="Coils"/>
    </source>
</evidence>
<accession>A0A8J2XYL9</accession>
<keyword evidence="4" id="KW-1133">Transmembrane helix</keyword>
<comment type="caution">
    <text evidence="6">The sequence shown here is derived from an EMBL/GenBank/DDBJ whole genome shotgun (WGS) entry which is preliminary data.</text>
</comment>
<gene>
    <name evidence="6" type="ORF">GCM10007205_06050</name>
</gene>
<dbReference type="InterPro" id="IPR006143">
    <property type="entry name" value="RND_pump_MFP"/>
</dbReference>
<dbReference type="EMBL" id="BMCG01000001">
    <property type="protein sequence ID" value="GGB99511.1"/>
    <property type="molecule type" value="Genomic_DNA"/>
</dbReference>
<dbReference type="AlphaFoldDB" id="A0A8J2XYL9"/>
<feature type="domain" description="Multidrug resistance protein MdtA-like C-terminal permuted SH3" evidence="5">
    <location>
        <begin position="297"/>
        <end position="355"/>
    </location>
</feature>
<feature type="coiled-coil region" evidence="2">
    <location>
        <begin position="112"/>
        <end position="177"/>
    </location>
</feature>
<sequence>MKSIKKKNIVIALIAVVVLIAVLIAIFSRGSDKPAAEETAKPALTVTTVQPSQASLPIRLTANGTITAWQEAIIGNESNGLKLTEVRVNVGDTVKRGQVLATFSPTSTKAEVAQARASLMEAEANAADAQNNAERAKTLETTGALSAQQINQYLTTAQTAKARAEAARATLEAQQLRLTQTEVLAPDDGVISSRSATVGAVVGAGTELFRMIRQGRLEWRAEVTSEELGRLAPGTGATIRAANGSEVKGKVRMIAPTVDTSNRVALVYVDLLPTAPKVPPVRAGMFGSGAFELGESNAITVPQQCVVIRDGFSYVFRLNADRRVTQVKILPGRRLGDRVEVIEGLAPDAVIVQSGAGFLNDGDLVHVVDQPPPLQTPAAEPETPAQPVAPRAPAPIPSDESKANAVTNPPRATPAVPGQTN</sequence>